<reference evidence="8 9" key="1">
    <citation type="journal article" date="2012" name="PLoS ONE">
        <title>The purine-utilizing bacterium Clostridium acidurici 9a: a genome-guided metabolic reconsideration.</title>
        <authorList>
            <person name="Hartwich K."/>
            <person name="Poehlein A."/>
            <person name="Daniel R."/>
        </authorList>
    </citation>
    <scope>NUCLEOTIDE SEQUENCE [LARGE SCALE GENOMIC DNA]</scope>
    <source>
        <strain evidence="9">ATCC 7906 / DSM 604 / BCRC 14475 / CIP 104303 / KCTC 5404 / NCIMB 10678 / 9a</strain>
    </source>
</reference>
<comment type="subcellular location">
    <subcellularLocation>
        <location evidence="1">Cell membrane</location>
        <topology evidence="1">Multi-pass membrane protein</topology>
    </subcellularLocation>
</comment>
<keyword evidence="6" id="KW-1133">Transmembrane helix</keyword>
<keyword evidence="7" id="KW-0472">Membrane</keyword>
<dbReference type="eggNOG" id="COG0628">
    <property type="taxonomic scope" value="Bacteria"/>
</dbReference>
<dbReference type="PANTHER" id="PTHR21716">
    <property type="entry name" value="TRANSMEMBRANE PROTEIN"/>
    <property type="match status" value="1"/>
</dbReference>
<keyword evidence="3" id="KW-0813">Transport</keyword>
<dbReference type="OrthoDB" id="9793390at2"/>
<proteinExistence type="inferred from homology"/>
<keyword evidence="5" id="KW-0812">Transmembrane</keyword>
<evidence type="ECO:0000256" key="3">
    <source>
        <dbReference type="ARBA" id="ARBA00022448"/>
    </source>
</evidence>
<dbReference type="PATRIC" id="fig|1128398.3.peg.1357"/>
<dbReference type="Pfam" id="PF01594">
    <property type="entry name" value="AI-2E_transport"/>
    <property type="match status" value="1"/>
</dbReference>
<dbReference type="GO" id="GO:0055085">
    <property type="term" value="P:transmembrane transport"/>
    <property type="evidence" value="ECO:0007669"/>
    <property type="project" value="TreeGrafter"/>
</dbReference>
<dbReference type="InterPro" id="IPR002549">
    <property type="entry name" value="AI-2E-like"/>
</dbReference>
<dbReference type="EMBL" id="CP003326">
    <property type="protein sequence ID" value="AFS78345.1"/>
    <property type="molecule type" value="Genomic_DNA"/>
</dbReference>
<dbReference type="RefSeq" id="WP_014967482.1">
    <property type="nucleotide sequence ID" value="NC_018664.1"/>
</dbReference>
<gene>
    <name evidence="8" type="ordered locus">Curi_c13340</name>
</gene>
<evidence type="ECO:0000256" key="2">
    <source>
        <dbReference type="ARBA" id="ARBA00009773"/>
    </source>
</evidence>
<dbReference type="KEGG" id="cad:Curi_c13340"/>
<evidence type="ECO:0000256" key="5">
    <source>
        <dbReference type="ARBA" id="ARBA00022692"/>
    </source>
</evidence>
<organism evidence="8 9">
    <name type="scientific">Gottschalkia acidurici (strain ATCC 7906 / DSM 604 / BCRC 14475 / CIP 104303 / KCTC 5404 / NCIMB 10678 / 9a)</name>
    <name type="common">Clostridium acidurici</name>
    <dbReference type="NCBI Taxonomy" id="1128398"/>
    <lineage>
        <taxon>Bacteria</taxon>
        <taxon>Bacillati</taxon>
        <taxon>Bacillota</taxon>
        <taxon>Tissierellia</taxon>
        <taxon>Tissierellales</taxon>
        <taxon>Gottschalkiaceae</taxon>
        <taxon>Gottschalkia</taxon>
    </lineage>
</organism>
<dbReference type="GO" id="GO:0005886">
    <property type="term" value="C:plasma membrane"/>
    <property type="evidence" value="ECO:0007669"/>
    <property type="project" value="UniProtKB-SubCell"/>
</dbReference>
<dbReference type="AlphaFoldDB" id="K0B057"/>
<dbReference type="PANTHER" id="PTHR21716:SF53">
    <property type="entry name" value="PERMEASE PERM-RELATED"/>
    <property type="match status" value="1"/>
</dbReference>
<dbReference type="HOGENOM" id="CLU_031275_8_1_9"/>
<evidence type="ECO:0008006" key="10">
    <source>
        <dbReference type="Google" id="ProtNLM"/>
    </source>
</evidence>
<accession>K0B057</accession>
<comment type="similarity">
    <text evidence="2">Belongs to the autoinducer-2 exporter (AI-2E) (TC 2.A.86) family.</text>
</comment>
<evidence type="ECO:0000256" key="4">
    <source>
        <dbReference type="ARBA" id="ARBA00022475"/>
    </source>
</evidence>
<evidence type="ECO:0000256" key="1">
    <source>
        <dbReference type="ARBA" id="ARBA00004651"/>
    </source>
</evidence>
<evidence type="ECO:0000256" key="6">
    <source>
        <dbReference type="ARBA" id="ARBA00022989"/>
    </source>
</evidence>
<evidence type="ECO:0000256" key="7">
    <source>
        <dbReference type="ARBA" id="ARBA00023136"/>
    </source>
</evidence>
<dbReference type="Proteomes" id="UP000006094">
    <property type="component" value="Chromosome"/>
</dbReference>
<dbReference type="STRING" id="1128398.Curi_c13340"/>
<name>K0B057_GOTA9</name>
<evidence type="ECO:0000313" key="8">
    <source>
        <dbReference type="EMBL" id="AFS78345.1"/>
    </source>
</evidence>
<keyword evidence="4" id="KW-1003">Cell membrane</keyword>
<protein>
    <recommendedName>
        <fullName evidence="10">Permease</fullName>
    </recommendedName>
</protein>
<sequence>MDYLVSLSKNLQSVLMALLLLLLIYYLINIGNKYVHINKRCIITKKHIMTFCFIVLGVIILFNFVKGKSVLKEVVLLIVYSAIISYILNPIVTYLERKGIKRSISILLIYLVIAVVVILIIMTIIPEISREFEKLIDLIPNYSNKMYDIFNNNYLKYAKRMENLPKGFDGINKIFSENLNKLELQLLKYLRNTTNSMINIITKSFKLIIVPIISFYFLQDKEYFKKKLYMLIPKKHRKDTLRLCREIDSVLTRFIKGQIITSIIVGFLTMVGLLIIRIDYAVIIGLVVALFEIIPYFGPVVGAVLTVIFGLLDSPSKAIWGLLILMIVQQLENSVIAPKIVGESVGLHPVIVMVVVILGGSYFGVLGMILAVPVSAIVKILFSFVVDKVSEQ</sequence>
<keyword evidence="9" id="KW-1185">Reference proteome</keyword>
<evidence type="ECO:0000313" key="9">
    <source>
        <dbReference type="Proteomes" id="UP000006094"/>
    </source>
</evidence>